<dbReference type="EMBL" id="PCVN01000075">
    <property type="protein sequence ID" value="PIQ74299.1"/>
    <property type="molecule type" value="Genomic_DNA"/>
</dbReference>
<dbReference type="Proteomes" id="UP000231550">
    <property type="component" value="Unassembled WGS sequence"/>
</dbReference>
<evidence type="ECO:0000313" key="1">
    <source>
        <dbReference type="EMBL" id="PIQ74299.1"/>
    </source>
</evidence>
<protein>
    <submittedName>
        <fullName evidence="1">Uncharacterized protein</fullName>
    </submittedName>
</protein>
<name>A0A2H0KQ88_9BACT</name>
<reference evidence="1 2" key="1">
    <citation type="submission" date="2017-09" db="EMBL/GenBank/DDBJ databases">
        <title>Depth-based differentiation of microbial function through sediment-hosted aquifers and enrichment of novel symbionts in the deep terrestrial subsurface.</title>
        <authorList>
            <person name="Probst A.J."/>
            <person name="Ladd B."/>
            <person name="Jarett J.K."/>
            <person name="Geller-Mcgrath D.E."/>
            <person name="Sieber C.M."/>
            <person name="Emerson J.B."/>
            <person name="Anantharaman K."/>
            <person name="Thomas B.C."/>
            <person name="Malmstrom R."/>
            <person name="Stieglmeier M."/>
            <person name="Klingl A."/>
            <person name="Woyke T."/>
            <person name="Ryan C.M."/>
            <person name="Banfield J.F."/>
        </authorList>
    </citation>
    <scope>NUCLEOTIDE SEQUENCE [LARGE SCALE GENOMIC DNA]</scope>
    <source>
        <strain evidence="1">CG11_big_fil_rev_8_21_14_0_20_44_10</strain>
    </source>
</reference>
<organism evidence="1 2">
    <name type="scientific">Candidatus Portnoybacteria bacterium CG11_big_fil_rev_8_21_14_0_20_44_10</name>
    <dbReference type="NCBI Taxonomy" id="1974818"/>
    <lineage>
        <taxon>Bacteria</taxon>
        <taxon>Candidatus Portnoyibacteriota</taxon>
    </lineage>
</organism>
<sequence length="114" mass="13013">MPNHETLTESDLEPGIFDYLKNERQLIICPLCGGMLQTAFCLLGATIKCESNSDKARKCCTTCQIVWELERFVSIKMDKEDLSRATRGICLCLRGFRNCFCRTPVFKVPLMIQI</sequence>
<proteinExistence type="predicted"/>
<dbReference type="AlphaFoldDB" id="A0A2H0KQ88"/>
<comment type="caution">
    <text evidence="1">The sequence shown here is derived from an EMBL/GenBank/DDBJ whole genome shotgun (WGS) entry which is preliminary data.</text>
</comment>
<accession>A0A2H0KQ88</accession>
<evidence type="ECO:0000313" key="2">
    <source>
        <dbReference type="Proteomes" id="UP000231550"/>
    </source>
</evidence>
<gene>
    <name evidence="1" type="ORF">COV85_02910</name>
</gene>